<dbReference type="InterPro" id="IPR038261">
    <property type="entry name" value="GPP34-like_sf"/>
</dbReference>
<dbReference type="GO" id="GO:0012505">
    <property type="term" value="C:endomembrane system"/>
    <property type="evidence" value="ECO:0007669"/>
    <property type="project" value="UniProtKB-ARBA"/>
</dbReference>
<evidence type="ECO:0000256" key="3">
    <source>
        <dbReference type="ARBA" id="ARBA00023121"/>
    </source>
</evidence>
<evidence type="ECO:0000313" key="6">
    <source>
        <dbReference type="Proteomes" id="UP000823895"/>
    </source>
</evidence>
<reference evidence="5" key="1">
    <citation type="journal article" date="2021" name="PeerJ">
        <title>Extensive microbial diversity within the chicken gut microbiome revealed by metagenomics and culture.</title>
        <authorList>
            <person name="Gilroy R."/>
            <person name="Ravi A."/>
            <person name="Getino M."/>
            <person name="Pursley I."/>
            <person name="Horton D.L."/>
            <person name="Alikhan N.F."/>
            <person name="Baker D."/>
            <person name="Gharbi K."/>
            <person name="Hall N."/>
            <person name="Watson M."/>
            <person name="Adriaenssens E.M."/>
            <person name="Foster-Nyarko E."/>
            <person name="Jarju S."/>
            <person name="Secka A."/>
            <person name="Antonio M."/>
            <person name="Oren A."/>
            <person name="Chaudhuri R.R."/>
            <person name="La Ragione R."/>
            <person name="Hildebrand F."/>
            <person name="Pallen M.J."/>
        </authorList>
    </citation>
    <scope>NUCLEOTIDE SEQUENCE</scope>
    <source>
        <strain evidence="5">CHK165-2605</strain>
    </source>
</reference>
<dbReference type="EMBL" id="DWWI01000175">
    <property type="protein sequence ID" value="HJC43636.1"/>
    <property type="molecule type" value="Genomic_DNA"/>
</dbReference>
<dbReference type="AlphaFoldDB" id="A0A9D2T320"/>
<dbReference type="Proteomes" id="UP000823895">
    <property type="component" value="Unassembled WGS sequence"/>
</dbReference>
<evidence type="ECO:0000256" key="1">
    <source>
        <dbReference type="ARBA" id="ARBA00004255"/>
    </source>
</evidence>
<proteinExistence type="predicted"/>
<keyword evidence="3" id="KW-0446">Lipid-binding</keyword>
<gene>
    <name evidence="5" type="ORF">H9756_08170</name>
</gene>
<comment type="subcellular location">
    <subcellularLocation>
        <location evidence="1">Golgi apparatus membrane</location>
        <topology evidence="1">Peripheral membrane protein</topology>
        <orientation evidence="1">Cytoplasmic side</orientation>
    </subcellularLocation>
</comment>
<comment type="caution">
    <text evidence="5">The sequence shown here is derived from an EMBL/GenBank/DDBJ whole genome shotgun (WGS) entry which is preliminary data.</text>
</comment>
<evidence type="ECO:0000313" key="5">
    <source>
        <dbReference type="EMBL" id="HJC43636.1"/>
    </source>
</evidence>
<keyword evidence="4" id="KW-0472">Membrane</keyword>
<dbReference type="GO" id="GO:0005737">
    <property type="term" value="C:cytoplasm"/>
    <property type="evidence" value="ECO:0007669"/>
    <property type="project" value="UniProtKB-ARBA"/>
</dbReference>
<name>A0A9D2T320_9FIRM</name>
<protein>
    <submittedName>
        <fullName evidence="5">GPP34 family phosphoprotein</fullName>
    </submittedName>
</protein>
<dbReference type="GO" id="GO:0070273">
    <property type="term" value="F:phosphatidylinositol-4-phosphate binding"/>
    <property type="evidence" value="ECO:0007669"/>
    <property type="project" value="InterPro"/>
</dbReference>
<organism evidence="5 6">
    <name type="scientific">Candidatus Mediterraneibacter gallistercoris</name>
    <dbReference type="NCBI Taxonomy" id="2838671"/>
    <lineage>
        <taxon>Bacteria</taxon>
        <taxon>Bacillati</taxon>
        <taxon>Bacillota</taxon>
        <taxon>Clostridia</taxon>
        <taxon>Lachnospirales</taxon>
        <taxon>Lachnospiraceae</taxon>
        <taxon>Mediterraneibacter</taxon>
    </lineage>
</organism>
<dbReference type="Gene3D" id="1.10.3630.10">
    <property type="entry name" value="yeast vps74-n-term truncation variant domain like"/>
    <property type="match status" value="1"/>
</dbReference>
<evidence type="ECO:0000256" key="2">
    <source>
        <dbReference type="ARBA" id="ARBA00023034"/>
    </source>
</evidence>
<dbReference type="InterPro" id="IPR008628">
    <property type="entry name" value="GPP34-like"/>
</dbReference>
<sequence length="219" mass="25597">MERKSIAQEYYILVTDKYGVLPSMRREESGAGLAAAAFMDLLSARIIAEENKKIEVVKDLPYELRHLQPLYVYLREKHRYVNKIMTDWYSGSRCRQLMELIGRSLQEDGLAKEEKGGMFRPKKVYIPVKEYKDELIAKLKAAVASEEEMEPADMALLSILKESKNLNQFFSKDEKTQLKRRIREIKENPQNEKLAEMIRHITYMEEMAMYVFLTGITSN</sequence>
<accession>A0A9D2T320</accession>
<dbReference type="Pfam" id="PF05719">
    <property type="entry name" value="GPP34"/>
    <property type="match status" value="1"/>
</dbReference>
<reference evidence="5" key="2">
    <citation type="submission" date="2021-04" db="EMBL/GenBank/DDBJ databases">
        <authorList>
            <person name="Gilroy R."/>
        </authorList>
    </citation>
    <scope>NUCLEOTIDE SEQUENCE</scope>
    <source>
        <strain evidence="5">CHK165-2605</strain>
    </source>
</reference>
<keyword evidence="2" id="KW-0333">Golgi apparatus</keyword>
<evidence type="ECO:0000256" key="4">
    <source>
        <dbReference type="ARBA" id="ARBA00023136"/>
    </source>
</evidence>